<dbReference type="EMBL" id="SLUM01000002">
    <property type="protein sequence ID" value="TCL61385.1"/>
    <property type="molecule type" value="Genomic_DNA"/>
</dbReference>
<dbReference type="Proteomes" id="UP000295184">
    <property type="component" value="Unassembled WGS sequence"/>
</dbReference>
<accession>A0A4R1R708</accession>
<feature type="domain" description="Glycosyl transferase family 1" evidence="1">
    <location>
        <begin position="191"/>
        <end position="345"/>
    </location>
</feature>
<dbReference type="Gene3D" id="3.40.50.2000">
    <property type="entry name" value="Glycogen Phosphorylase B"/>
    <property type="match status" value="2"/>
</dbReference>
<protein>
    <submittedName>
        <fullName evidence="3">Galacturonosyltransferase</fullName>
    </submittedName>
</protein>
<proteinExistence type="predicted"/>
<dbReference type="PANTHER" id="PTHR45947">
    <property type="entry name" value="SULFOQUINOVOSYL TRANSFERASE SQD2"/>
    <property type="match status" value="1"/>
</dbReference>
<dbReference type="Pfam" id="PF13477">
    <property type="entry name" value="Glyco_trans_4_2"/>
    <property type="match status" value="1"/>
</dbReference>
<dbReference type="GO" id="GO:0016757">
    <property type="term" value="F:glycosyltransferase activity"/>
    <property type="evidence" value="ECO:0007669"/>
    <property type="project" value="InterPro"/>
</dbReference>
<organism evidence="3 4">
    <name type="scientific">Allofournierella massiliensis</name>
    <dbReference type="NCBI Taxonomy" id="1650663"/>
    <lineage>
        <taxon>Bacteria</taxon>
        <taxon>Bacillati</taxon>
        <taxon>Bacillota</taxon>
        <taxon>Clostridia</taxon>
        <taxon>Eubacteriales</taxon>
        <taxon>Oscillospiraceae</taxon>
        <taxon>Allofournierella</taxon>
    </lineage>
</organism>
<keyword evidence="3" id="KW-0808">Transferase</keyword>
<gene>
    <name evidence="3" type="ORF">EDD77_102124</name>
</gene>
<reference evidence="3 4" key="1">
    <citation type="submission" date="2019-03" db="EMBL/GenBank/DDBJ databases">
        <title>Genomic Encyclopedia of Type Strains, Phase IV (KMG-IV): sequencing the most valuable type-strain genomes for metagenomic binning, comparative biology and taxonomic classification.</title>
        <authorList>
            <person name="Goeker M."/>
        </authorList>
    </citation>
    <scope>NUCLEOTIDE SEQUENCE [LARGE SCALE GENOMIC DNA]</scope>
    <source>
        <strain evidence="3 4">DSM 100451</strain>
    </source>
</reference>
<comment type="caution">
    <text evidence="3">The sequence shown here is derived from an EMBL/GenBank/DDBJ whole genome shotgun (WGS) entry which is preliminary data.</text>
</comment>
<evidence type="ECO:0000313" key="4">
    <source>
        <dbReference type="Proteomes" id="UP000295184"/>
    </source>
</evidence>
<dbReference type="PANTHER" id="PTHR45947:SF3">
    <property type="entry name" value="SULFOQUINOVOSYL TRANSFERASE SQD2"/>
    <property type="match status" value="1"/>
</dbReference>
<sequence>MNKKKVLLAGNSEMVIFRFRKELVEQLVEEGHEVYVSFPQSQFGDGYTTAEKMGCHYIDTPISSHGTNPLTDLKLMQNYKKILRQIRPDMMFTYTIKPNIYGGMAAASCGVPCVMNVSGLGTAVENPGPLQFVTLMLYRLATRKAQKVFFQNTENQEFFRKHGIALDKQGLLPGSGVNTSQYHVLPYPHDEQVNFLFMARILKEKGIDQYTEAARIIRQNHPEAVFHVLGVCDDAEYQKKLDELTREGVIQYHGQQKDLLPYQMQSSCTIHPTYYPEGMSNVLLESAACGRPLITTDRSGCREIIDDGVNGFICKQKDTQDLVKQIEKFLALNWEQRRDMGLAGRAKIEREFDRQIVVDAYLSELNQTEK</sequence>
<evidence type="ECO:0000259" key="2">
    <source>
        <dbReference type="Pfam" id="PF13477"/>
    </source>
</evidence>
<evidence type="ECO:0000259" key="1">
    <source>
        <dbReference type="Pfam" id="PF00534"/>
    </source>
</evidence>
<dbReference type="InterPro" id="IPR001296">
    <property type="entry name" value="Glyco_trans_1"/>
</dbReference>
<dbReference type="CDD" id="cd03808">
    <property type="entry name" value="GT4_CapM-like"/>
    <property type="match status" value="1"/>
</dbReference>
<name>A0A4R1R708_9FIRM</name>
<dbReference type="SUPFAM" id="SSF53756">
    <property type="entry name" value="UDP-Glycosyltransferase/glycogen phosphorylase"/>
    <property type="match status" value="1"/>
</dbReference>
<dbReference type="STRING" id="1650663.GCA_001486665_02959"/>
<dbReference type="AlphaFoldDB" id="A0A4R1R708"/>
<dbReference type="InterPro" id="IPR050194">
    <property type="entry name" value="Glycosyltransferase_grp1"/>
</dbReference>
<evidence type="ECO:0000313" key="3">
    <source>
        <dbReference type="EMBL" id="TCL61385.1"/>
    </source>
</evidence>
<feature type="domain" description="Glycosyltransferase subfamily 4-like N-terminal" evidence="2">
    <location>
        <begin position="5"/>
        <end position="152"/>
    </location>
</feature>
<dbReference type="RefSeq" id="WP_077138610.1">
    <property type="nucleotide sequence ID" value="NZ_CABKVM010000019.1"/>
</dbReference>
<dbReference type="InterPro" id="IPR028098">
    <property type="entry name" value="Glyco_trans_4-like_N"/>
</dbReference>
<dbReference type="Pfam" id="PF00534">
    <property type="entry name" value="Glycos_transf_1"/>
    <property type="match status" value="1"/>
</dbReference>